<dbReference type="GO" id="GO:0019136">
    <property type="term" value="F:deoxynucleoside kinase activity"/>
    <property type="evidence" value="ECO:0007669"/>
    <property type="project" value="InterPro"/>
</dbReference>
<evidence type="ECO:0000256" key="1">
    <source>
        <dbReference type="ARBA" id="ARBA00007420"/>
    </source>
</evidence>
<evidence type="ECO:0000259" key="5">
    <source>
        <dbReference type="Pfam" id="PF01712"/>
    </source>
</evidence>
<keyword evidence="4" id="KW-0547">Nucleotide-binding</keyword>
<dbReference type="InterPro" id="IPR002624">
    <property type="entry name" value="DCK/DGK"/>
</dbReference>
<comment type="similarity">
    <text evidence="1">Belongs to the DCK/DGK family.</text>
</comment>
<protein>
    <submittedName>
        <fullName evidence="6">Deoxyadenosine kinase</fullName>
    </submittedName>
</protein>
<evidence type="ECO:0000313" key="7">
    <source>
        <dbReference type="Proteomes" id="UP000244016"/>
    </source>
</evidence>
<keyword evidence="6" id="KW-0418">Kinase</keyword>
<feature type="binding site" evidence="3">
    <location>
        <position position="55"/>
    </location>
    <ligand>
        <name>substrate</name>
    </ligand>
</feature>
<dbReference type="SUPFAM" id="SSF52540">
    <property type="entry name" value="P-loop containing nucleoside triphosphate hydrolases"/>
    <property type="match status" value="1"/>
</dbReference>
<feature type="binding site" evidence="4">
    <location>
        <begin position="8"/>
        <end position="16"/>
    </location>
    <ligand>
        <name>ATP</name>
        <dbReference type="ChEBI" id="CHEBI:30616"/>
    </ligand>
</feature>
<feature type="binding site" evidence="3">
    <location>
        <position position="85"/>
    </location>
    <ligand>
        <name>substrate</name>
    </ligand>
</feature>
<dbReference type="PANTHER" id="PTHR10513">
    <property type="entry name" value="DEOXYNUCLEOSIDE KINASE"/>
    <property type="match status" value="1"/>
</dbReference>
<proteinExistence type="inferred from homology"/>
<dbReference type="EMBL" id="PEBW01000005">
    <property type="protein sequence ID" value="PTQ51426.1"/>
    <property type="molecule type" value="Genomic_DNA"/>
</dbReference>
<dbReference type="GO" id="GO:0005524">
    <property type="term" value="F:ATP binding"/>
    <property type="evidence" value="ECO:0007669"/>
    <property type="project" value="UniProtKB-KW"/>
</dbReference>
<dbReference type="PIRSF" id="PIRSF000705">
    <property type="entry name" value="DNK"/>
    <property type="match status" value="1"/>
</dbReference>
<organism evidence="6 7">
    <name type="scientific">Brockia lithotrophica</name>
    <dbReference type="NCBI Taxonomy" id="933949"/>
    <lineage>
        <taxon>Bacteria</taxon>
        <taxon>Bacillati</taxon>
        <taxon>Bacillota</taxon>
        <taxon>Bacilli</taxon>
        <taxon>Bacillales</taxon>
        <taxon>Bacillales Family X. Incertae Sedis</taxon>
        <taxon>Brockia</taxon>
    </lineage>
</organism>
<sequence length="204" mass="23986">MMFLAVSGMVGVGKTTLATALAERLGYALISERGSTNPYLDDYYADFRRWSFNVQVFFLAERFRGQLRVLRERTPHVQDRTIYEDAEIFARLHFELGNMDARDYATYRLLYETLLDAPAFPHPDLVLYLTGDFEDIYRRIRTRGRPAELKTPRSYWWELYRRYEAWIAGFRRAPVLRVSIASYDVYEGRGIDDLVEQIRALEVG</sequence>
<name>A0A2T5G5G8_9BACL</name>
<feature type="binding site" evidence="4">
    <location>
        <begin position="139"/>
        <end position="143"/>
    </location>
    <ligand>
        <name>ATP</name>
        <dbReference type="ChEBI" id="CHEBI:30616"/>
    </ligand>
</feature>
<dbReference type="Gene3D" id="3.40.50.300">
    <property type="entry name" value="P-loop containing nucleotide triphosphate hydrolases"/>
    <property type="match status" value="1"/>
</dbReference>
<gene>
    <name evidence="6" type="ORF">BLITH_1503</name>
</gene>
<evidence type="ECO:0000256" key="2">
    <source>
        <dbReference type="PIRSR" id="PIRSR000705-1"/>
    </source>
</evidence>
<reference evidence="6 7" key="1">
    <citation type="submission" date="2017-08" db="EMBL/GenBank/DDBJ databases">
        <title>Burning lignite coal seam in the remote Altai Mountains harbors a hydrogen-driven thermophilic microbial community.</title>
        <authorList>
            <person name="Kadnikov V.V."/>
            <person name="Mardanov A.V."/>
            <person name="Ivasenko D."/>
            <person name="Beletsky A.V."/>
            <person name="Karnachuk O.V."/>
            <person name="Ravin N.V."/>
        </authorList>
    </citation>
    <scope>NUCLEOTIDE SEQUENCE [LARGE SCALE GENOMIC DNA]</scope>
    <source>
        <strain evidence="6">AL31</strain>
    </source>
</reference>
<dbReference type="Pfam" id="PF01712">
    <property type="entry name" value="dNK"/>
    <property type="match status" value="1"/>
</dbReference>
<keyword evidence="4" id="KW-0067">ATP-binding</keyword>
<dbReference type="Proteomes" id="UP000244016">
    <property type="component" value="Unassembled WGS sequence"/>
</dbReference>
<keyword evidence="6" id="KW-0808">Transferase</keyword>
<feature type="binding site" evidence="3">
    <location>
        <position position="80"/>
    </location>
    <ligand>
        <name>substrate</name>
    </ligand>
</feature>
<dbReference type="GO" id="GO:0005737">
    <property type="term" value="C:cytoplasm"/>
    <property type="evidence" value="ECO:0007669"/>
    <property type="project" value="TreeGrafter"/>
</dbReference>
<feature type="binding site" evidence="3">
    <location>
        <position position="44"/>
    </location>
    <ligand>
        <name>substrate</name>
    </ligand>
</feature>
<dbReference type="AlphaFoldDB" id="A0A2T5G5G8"/>
<feature type="binding site" evidence="3">
    <location>
        <position position="32"/>
    </location>
    <ligand>
        <name>substrate</name>
    </ligand>
</feature>
<accession>A0A2T5G5G8</accession>
<evidence type="ECO:0000256" key="4">
    <source>
        <dbReference type="PIRSR" id="PIRSR000705-3"/>
    </source>
</evidence>
<dbReference type="InterPro" id="IPR050566">
    <property type="entry name" value="Deoxyribonucleoside_kinase"/>
</dbReference>
<dbReference type="InterPro" id="IPR027417">
    <property type="entry name" value="P-loop_NTPase"/>
</dbReference>
<evidence type="ECO:0000256" key="3">
    <source>
        <dbReference type="PIRSR" id="PIRSR000705-2"/>
    </source>
</evidence>
<evidence type="ECO:0000313" key="6">
    <source>
        <dbReference type="EMBL" id="PTQ51426.1"/>
    </source>
</evidence>
<dbReference type="CDD" id="cd01673">
    <property type="entry name" value="dNK"/>
    <property type="match status" value="1"/>
</dbReference>
<feature type="domain" description="Deoxynucleoside kinase" evidence="5">
    <location>
        <begin position="4"/>
        <end position="199"/>
    </location>
</feature>
<feature type="binding site" evidence="3">
    <location>
        <position position="148"/>
    </location>
    <ligand>
        <name>substrate</name>
    </ligand>
</feature>
<feature type="active site" description="Proton acceptor" evidence="2">
    <location>
        <position position="79"/>
    </location>
</feature>
<comment type="caution">
    <text evidence="6">The sequence shown here is derived from an EMBL/GenBank/DDBJ whole genome shotgun (WGS) entry which is preliminary data.</text>
</comment>
<dbReference type="PANTHER" id="PTHR10513:SF35">
    <property type="entry name" value="DEOXYADENOSINE KINASE"/>
    <property type="match status" value="1"/>
</dbReference>
<dbReference type="InterPro" id="IPR031314">
    <property type="entry name" value="DNK_dom"/>
</dbReference>